<reference evidence="2" key="1">
    <citation type="journal article" date="2020" name="Nature">
        <title>Giant virus diversity and host interactions through global metagenomics.</title>
        <authorList>
            <person name="Schulz F."/>
            <person name="Roux S."/>
            <person name="Paez-Espino D."/>
            <person name="Jungbluth S."/>
            <person name="Walsh D.A."/>
            <person name="Denef V.J."/>
            <person name="McMahon K.D."/>
            <person name="Konstantinidis K.T."/>
            <person name="Eloe-Fadrosh E.A."/>
            <person name="Kyrpides N.C."/>
            <person name="Woyke T."/>
        </authorList>
    </citation>
    <scope>NUCLEOTIDE SEQUENCE</scope>
    <source>
        <strain evidence="2">GVMAG-M-3300009182-78</strain>
    </source>
</reference>
<dbReference type="PANTHER" id="PTHR46401:SF2">
    <property type="entry name" value="GLYCOSYLTRANSFERASE WBBK-RELATED"/>
    <property type="match status" value="1"/>
</dbReference>
<accession>A0A6C0B079</accession>
<dbReference type="GO" id="GO:0016757">
    <property type="term" value="F:glycosyltransferase activity"/>
    <property type="evidence" value="ECO:0007669"/>
    <property type="project" value="TreeGrafter"/>
</dbReference>
<dbReference type="Gene3D" id="1.25.40.10">
    <property type="entry name" value="Tetratricopeptide repeat domain"/>
    <property type="match status" value="1"/>
</dbReference>
<dbReference type="InterPro" id="IPR029044">
    <property type="entry name" value="Nucleotide-diphossugar_trans"/>
</dbReference>
<proteinExistence type="predicted"/>
<dbReference type="PANTHER" id="PTHR46401">
    <property type="entry name" value="GLYCOSYLTRANSFERASE WBBK-RELATED"/>
    <property type="match status" value="1"/>
</dbReference>
<keyword evidence="1" id="KW-0808">Transferase</keyword>
<name>A0A6C0B079_9ZZZZ</name>
<organism evidence="2">
    <name type="scientific">viral metagenome</name>
    <dbReference type="NCBI Taxonomy" id="1070528"/>
    <lineage>
        <taxon>unclassified sequences</taxon>
        <taxon>metagenomes</taxon>
        <taxon>organismal metagenomes</taxon>
    </lineage>
</organism>
<dbReference type="InterPro" id="IPR011990">
    <property type="entry name" value="TPR-like_helical_dom_sf"/>
</dbReference>
<protein>
    <recommendedName>
        <fullName evidence="3">Glycosyl transferase family 1 domain-containing protein</fullName>
    </recommendedName>
</protein>
<dbReference type="AlphaFoldDB" id="A0A6C0B079"/>
<dbReference type="SUPFAM" id="SSF53448">
    <property type="entry name" value="Nucleotide-diphospho-sugar transferases"/>
    <property type="match status" value="1"/>
</dbReference>
<evidence type="ECO:0008006" key="3">
    <source>
        <dbReference type="Google" id="ProtNLM"/>
    </source>
</evidence>
<evidence type="ECO:0000256" key="1">
    <source>
        <dbReference type="ARBA" id="ARBA00022679"/>
    </source>
</evidence>
<dbReference type="SUPFAM" id="SSF53756">
    <property type="entry name" value="UDP-Glycosyltransferase/glycogen phosphorylase"/>
    <property type="match status" value="1"/>
</dbReference>
<dbReference type="EMBL" id="MN739045">
    <property type="protein sequence ID" value="QHS85625.1"/>
    <property type="molecule type" value="Genomic_DNA"/>
</dbReference>
<sequence length="932" mass="108817">MNIELNTCLYQVNPNEYGTIIHNSFNHLKIRQDLGSHERIVGLLKELVVFSQQCIFFSQSHGGFIGVNCACSYKDVYFLNNSEKHMKNIQENVKRMNLTNIKWELDYDYTAFKKGEAMVVYSDDYDNIDTSFLTECKPILLTNINKKLINSSLYKYTYELSDTNLILCIPDDLQTQFYKEFHYYIKNNILYYDNLIHLCIMVKNGGEQFEDMLKKNIHLIDKWSILDTGSTDNTLNIIERVLVGKKKGTLFQEPFTNFRDSRNRLLDLAGDNCKYTLMLDDTYIINGDLRCFLNEVRGDQVSDSFSLYIKSDDVEYGTNRILQASKKLRYLYKIHEVIQDKNNMNIIIPNYAASIFDGRFDYMQDRTMNRKELDLKLLYEEMEDDPQNPRTFYYLGQTYNVIENHELAYKFFLKRMNHPVEGFIQEKIDAIFEAARLANFKLNKPWNECEELYFKAYNLDKSRPDSLYFIGIHYYLEEDRKRAFEYFKLAFQVGYPVHCQYSLKPTLSFHFLPKFLTQLCYEYKDFILGEQCAKLYLENNAPDADMYGVVDSWYKIFIKLNQMSLPLKVNNQYNKKPILCFIADGGFEPWTGSDILTKGVGGSETYIIEMARYIQKHGHFKVIVFCNCLQESTFESVDYIPISQYPPYVANVLVDTCIISRFSEYVPVAIQGCVNKVHLVLHDLTPSGIVIPIHEKLKKVYCLSEWHVDYFLKIFPQLSKITVPFYYGIDNTFKNQVTSSKVKNKFIYSSFPNRGLLQLLQMWKPIVTRYPDASLHIFSDINGKWVNSVEPELMNKIRLLLTQLSGANTNIHYHGWVDKKVLAEAWTTSEYWLYPCTFMETFCLTAVEAALSKTIAITNGLAALQNTVGNRGVCIPGDALTVEWQRNALTELFSLMENDERKCELIEKNYSWASNLSWNNQAIKLLKQHILV</sequence>
<evidence type="ECO:0000313" key="2">
    <source>
        <dbReference type="EMBL" id="QHS85625.1"/>
    </source>
</evidence>
<dbReference type="GO" id="GO:0009103">
    <property type="term" value="P:lipopolysaccharide biosynthetic process"/>
    <property type="evidence" value="ECO:0007669"/>
    <property type="project" value="TreeGrafter"/>
</dbReference>
<dbReference type="SUPFAM" id="SSF81901">
    <property type="entry name" value="HCP-like"/>
    <property type="match status" value="1"/>
</dbReference>
<dbReference type="Gene3D" id="3.40.50.2000">
    <property type="entry name" value="Glycogen Phosphorylase B"/>
    <property type="match status" value="1"/>
</dbReference>